<dbReference type="PANTHER" id="PTHR48178">
    <property type="entry name" value="PEROXISOME BIOGENESIS FACTOR 2"/>
    <property type="match status" value="1"/>
</dbReference>
<dbReference type="EC" id="2.3.2.36" evidence="17"/>
<keyword evidence="4" id="KW-0813">Transport</keyword>
<evidence type="ECO:0000313" key="21">
    <source>
        <dbReference type="Proteomes" id="UP001445076"/>
    </source>
</evidence>
<dbReference type="GO" id="GO:0005778">
    <property type="term" value="C:peroxisomal membrane"/>
    <property type="evidence" value="ECO:0007669"/>
    <property type="project" value="UniProtKB-SubCell"/>
</dbReference>
<dbReference type="SUPFAM" id="SSF57850">
    <property type="entry name" value="RING/U-box"/>
    <property type="match status" value="1"/>
</dbReference>
<evidence type="ECO:0000256" key="4">
    <source>
        <dbReference type="ARBA" id="ARBA00022448"/>
    </source>
</evidence>
<evidence type="ECO:0000256" key="6">
    <source>
        <dbReference type="ARBA" id="ARBA00022692"/>
    </source>
</evidence>
<dbReference type="InterPro" id="IPR013083">
    <property type="entry name" value="Znf_RING/FYVE/PHD"/>
</dbReference>
<organism evidence="20 21">
    <name type="scientific">Cherax quadricarinatus</name>
    <name type="common">Australian red claw crayfish</name>
    <dbReference type="NCBI Taxonomy" id="27406"/>
    <lineage>
        <taxon>Eukaryota</taxon>
        <taxon>Metazoa</taxon>
        <taxon>Ecdysozoa</taxon>
        <taxon>Arthropoda</taxon>
        <taxon>Crustacea</taxon>
        <taxon>Multicrustacea</taxon>
        <taxon>Malacostraca</taxon>
        <taxon>Eumalacostraca</taxon>
        <taxon>Eucarida</taxon>
        <taxon>Decapoda</taxon>
        <taxon>Pleocyemata</taxon>
        <taxon>Astacidea</taxon>
        <taxon>Parastacoidea</taxon>
        <taxon>Parastacidae</taxon>
        <taxon>Cherax</taxon>
    </lineage>
</organism>
<feature type="domain" description="RING-type" evidence="19">
    <location>
        <begin position="237"/>
        <end position="276"/>
    </location>
</feature>
<evidence type="ECO:0000256" key="10">
    <source>
        <dbReference type="ARBA" id="ARBA00022833"/>
    </source>
</evidence>
<dbReference type="GO" id="GO:0061630">
    <property type="term" value="F:ubiquitin protein ligase activity"/>
    <property type="evidence" value="ECO:0007669"/>
    <property type="project" value="UniProtKB-EC"/>
</dbReference>
<evidence type="ECO:0000313" key="20">
    <source>
        <dbReference type="EMBL" id="KAK8743494.1"/>
    </source>
</evidence>
<dbReference type="Proteomes" id="UP001445076">
    <property type="component" value="Unassembled WGS sequence"/>
</dbReference>
<evidence type="ECO:0000256" key="12">
    <source>
        <dbReference type="ARBA" id="ARBA00022989"/>
    </source>
</evidence>
<evidence type="ECO:0000256" key="2">
    <source>
        <dbReference type="ARBA" id="ARBA00004906"/>
    </source>
</evidence>
<keyword evidence="6" id="KW-0812">Transmembrane</keyword>
<comment type="subcellular location">
    <subcellularLocation>
        <location evidence="1">Peroxisome membrane</location>
        <topology evidence="1">Multi-pass membrane protein</topology>
    </subcellularLocation>
</comment>
<comment type="similarity">
    <text evidence="3">Belongs to the pex2/pex10/pex12 family.</text>
</comment>
<dbReference type="PANTHER" id="PTHR48178:SF1">
    <property type="entry name" value="PEROXISOME BIOGENESIS FACTOR 2"/>
    <property type="match status" value="1"/>
</dbReference>
<dbReference type="GO" id="GO:0016558">
    <property type="term" value="P:protein import into peroxisome matrix"/>
    <property type="evidence" value="ECO:0007669"/>
    <property type="project" value="InterPro"/>
</dbReference>
<keyword evidence="9" id="KW-0833">Ubl conjugation pathway</keyword>
<protein>
    <recommendedName>
        <fullName evidence="17">RING-type E3 ubiquitin transferase (cysteine targeting)</fullName>
        <ecNumber evidence="17">2.3.2.36</ecNumber>
    </recommendedName>
    <alternativeName>
        <fullName evidence="15">Peroxin-2</fullName>
    </alternativeName>
</protein>
<dbReference type="InterPro" id="IPR025654">
    <property type="entry name" value="PEX2/10"/>
</dbReference>
<evidence type="ECO:0000256" key="3">
    <source>
        <dbReference type="ARBA" id="ARBA00008704"/>
    </source>
</evidence>
<evidence type="ECO:0000256" key="8">
    <source>
        <dbReference type="ARBA" id="ARBA00022771"/>
    </source>
</evidence>
<accession>A0AAW0XUX8</accession>
<dbReference type="PROSITE" id="PS50089">
    <property type="entry name" value="ZF_RING_2"/>
    <property type="match status" value="1"/>
</dbReference>
<evidence type="ECO:0000256" key="9">
    <source>
        <dbReference type="ARBA" id="ARBA00022786"/>
    </source>
</evidence>
<evidence type="ECO:0000256" key="1">
    <source>
        <dbReference type="ARBA" id="ARBA00004585"/>
    </source>
</evidence>
<comment type="pathway">
    <text evidence="2">Protein modification; protein ubiquitination.</text>
</comment>
<evidence type="ECO:0000256" key="14">
    <source>
        <dbReference type="ARBA" id="ARBA00023140"/>
    </source>
</evidence>
<keyword evidence="13" id="KW-0472">Membrane</keyword>
<evidence type="ECO:0000256" key="11">
    <source>
        <dbReference type="ARBA" id="ARBA00022927"/>
    </source>
</evidence>
<keyword evidence="7" id="KW-0479">Metal-binding</keyword>
<evidence type="ECO:0000256" key="5">
    <source>
        <dbReference type="ARBA" id="ARBA00022679"/>
    </source>
</evidence>
<dbReference type="InterPro" id="IPR006845">
    <property type="entry name" value="Pex_N"/>
</dbReference>
<keyword evidence="11" id="KW-0653">Protein transport</keyword>
<keyword evidence="5" id="KW-0808">Transferase</keyword>
<dbReference type="Gene3D" id="3.30.40.10">
    <property type="entry name" value="Zinc/RING finger domain, C3HC4 (zinc finger)"/>
    <property type="match status" value="1"/>
</dbReference>
<evidence type="ECO:0000256" key="17">
    <source>
        <dbReference type="ARBA" id="ARBA00034523"/>
    </source>
</evidence>
<keyword evidence="12" id="KW-1133">Transmembrane helix</keyword>
<keyword evidence="8 18" id="KW-0863">Zinc-finger</keyword>
<comment type="catalytic activity">
    <reaction evidence="16">
        <text>[E2 ubiquitin-conjugating enzyme]-S-ubiquitinyl-L-cysteine + [acceptor protein]-L-cysteine = [E2 ubiquitin-conjugating enzyme]-L-cysteine + [acceptor protein]-S-ubiquitinyl-L-cysteine.</text>
        <dbReference type="EC" id="2.3.2.36"/>
    </reaction>
</comment>
<evidence type="ECO:0000259" key="19">
    <source>
        <dbReference type="PROSITE" id="PS50089"/>
    </source>
</evidence>
<gene>
    <name evidence="20" type="ORF">OTU49_001108</name>
</gene>
<sequence>MSAIANKEYMPRISQLDSMLLNNEVYSLIKNQLLSAVKYIGQSFITKLEPEIDAALQYLILRNTVHKERSSVGQQLLQIKYEDTISPQKLHSYILTLVLGSWIRHRTGFLTYTFTKNNNIKDIANHCVSGFETVFRILQVVNLLVFLQRGYYPTVPERLFGLRHVSANPGNVRKISYTYFTRELLWHGFAELLAFILPLINVQYFHNVVRKLVPSLSENNSNTVDEPEIDFTPQTRCVICNRRPILPHNFGCCHLACYYCIYSSYSSDPLLSCPLCGHKIENSVQIVPTII</sequence>
<name>A0AAW0XUX8_CHEQU</name>
<reference evidence="20 21" key="1">
    <citation type="journal article" date="2024" name="BMC Genomics">
        <title>Genome assembly of redclaw crayfish (Cherax quadricarinatus) provides insights into its immune adaptation and hypoxia tolerance.</title>
        <authorList>
            <person name="Liu Z."/>
            <person name="Zheng J."/>
            <person name="Li H."/>
            <person name="Fang K."/>
            <person name="Wang S."/>
            <person name="He J."/>
            <person name="Zhou D."/>
            <person name="Weng S."/>
            <person name="Chi M."/>
            <person name="Gu Z."/>
            <person name="He J."/>
            <person name="Li F."/>
            <person name="Wang M."/>
        </authorList>
    </citation>
    <scope>NUCLEOTIDE SEQUENCE [LARGE SCALE GENOMIC DNA]</scope>
    <source>
        <strain evidence="20">ZL_2023a</strain>
    </source>
</reference>
<proteinExistence type="inferred from homology"/>
<dbReference type="GO" id="GO:0008270">
    <property type="term" value="F:zinc ion binding"/>
    <property type="evidence" value="ECO:0007669"/>
    <property type="project" value="UniProtKB-KW"/>
</dbReference>
<keyword evidence="21" id="KW-1185">Reference proteome</keyword>
<dbReference type="Pfam" id="PF04757">
    <property type="entry name" value="Pex2_Pex12"/>
    <property type="match status" value="1"/>
</dbReference>
<evidence type="ECO:0000256" key="15">
    <source>
        <dbReference type="ARBA" id="ARBA00032511"/>
    </source>
</evidence>
<evidence type="ECO:0000256" key="7">
    <source>
        <dbReference type="ARBA" id="ARBA00022723"/>
    </source>
</evidence>
<evidence type="ECO:0000256" key="18">
    <source>
        <dbReference type="PROSITE-ProRule" id="PRU00175"/>
    </source>
</evidence>
<dbReference type="InterPro" id="IPR001841">
    <property type="entry name" value="Znf_RING"/>
</dbReference>
<comment type="caution">
    <text evidence="20">The sequence shown here is derived from an EMBL/GenBank/DDBJ whole genome shotgun (WGS) entry which is preliminary data.</text>
</comment>
<keyword evidence="10" id="KW-0862">Zinc</keyword>
<evidence type="ECO:0000256" key="16">
    <source>
        <dbReference type="ARBA" id="ARBA00034438"/>
    </source>
</evidence>
<evidence type="ECO:0000256" key="13">
    <source>
        <dbReference type="ARBA" id="ARBA00023136"/>
    </source>
</evidence>
<keyword evidence="14" id="KW-0576">Peroxisome</keyword>
<dbReference type="AlphaFoldDB" id="A0AAW0XUX8"/>
<dbReference type="EMBL" id="JARKIK010000024">
    <property type="protein sequence ID" value="KAK8743494.1"/>
    <property type="molecule type" value="Genomic_DNA"/>
</dbReference>